<evidence type="ECO:0000313" key="4">
    <source>
        <dbReference type="EMBL" id="ODM92480.1"/>
    </source>
</evidence>
<dbReference type="Pfam" id="PF15963">
    <property type="entry name" value="Myb_DNA-bind_7"/>
    <property type="match status" value="1"/>
</dbReference>
<accession>A0A1D2MHK0</accession>
<dbReference type="STRING" id="48709.A0A1D2MHK0"/>
<dbReference type="InterPro" id="IPR009057">
    <property type="entry name" value="Homeodomain-like_sf"/>
</dbReference>
<feature type="compositionally biased region" description="Polar residues" evidence="2">
    <location>
        <begin position="190"/>
        <end position="202"/>
    </location>
</feature>
<dbReference type="InterPro" id="IPR039467">
    <property type="entry name" value="TFIIIB_B''_Myb"/>
</dbReference>
<organism evidence="4 5">
    <name type="scientific">Orchesella cincta</name>
    <name type="common">Springtail</name>
    <name type="synonym">Podura cincta</name>
    <dbReference type="NCBI Taxonomy" id="48709"/>
    <lineage>
        <taxon>Eukaryota</taxon>
        <taxon>Metazoa</taxon>
        <taxon>Ecdysozoa</taxon>
        <taxon>Arthropoda</taxon>
        <taxon>Hexapoda</taxon>
        <taxon>Collembola</taxon>
        <taxon>Entomobryomorpha</taxon>
        <taxon>Entomobryoidea</taxon>
        <taxon>Orchesellidae</taxon>
        <taxon>Orchesellinae</taxon>
        <taxon>Orchesella</taxon>
    </lineage>
</organism>
<feature type="compositionally biased region" description="Polar residues" evidence="2">
    <location>
        <begin position="608"/>
        <end position="626"/>
    </location>
</feature>
<evidence type="ECO:0000256" key="1">
    <source>
        <dbReference type="ARBA" id="ARBA00004123"/>
    </source>
</evidence>
<feature type="compositionally biased region" description="Low complexity" evidence="2">
    <location>
        <begin position="154"/>
        <end position="171"/>
    </location>
</feature>
<feature type="compositionally biased region" description="Polar residues" evidence="2">
    <location>
        <begin position="17"/>
        <end position="28"/>
    </location>
</feature>
<comment type="caution">
    <text evidence="4">The sequence shown here is derived from an EMBL/GenBank/DDBJ whole genome shotgun (WGS) entry which is preliminary data.</text>
</comment>
<reference evidence="4 5" key="1">
    <citation type="journal article" date="2016" name="Genome Biol. Evol.">
        <title>Gene Family Evolution Reflects Adaptation to Soil Environmental Stressors in the Genome of the Collembolan Orchesella cincta.</title>
        <authorList>
            <person name="Faddeeva-Vakhrusheva A."/>
            <person name="Derks M.F."/>
            <person name="Anvar S.Y."/>
            <person name="Agamennone V."/>
            <person name="Suring W."/>
            <person name="Smit S."/>
            <person name="van Straalen N.M."/>
            <person name="Roelofs D."/>
        </authorList>
    </citation>
    <scope>NUCLEOTIDE SEQUENCE [LARGE SCALE GENOMIC DNA]</scope>
    <source>
        <tissue evidence="4">Mixed pool</tissue>
    </source>
</reference>
<feature type="region of interest" description="Disordered" evidence="2">
    <location>
        <begin position="607"/>
        <end position="643"/>
    </location>
</feature>
<comment type="subcellular location">
    <subcellularLocation>
        <location evidence="1">Nucleus</location>
    </subcellularLocation>
</comment>
<feature type="compositionally biased region" description="Basic and acidic residues" evidence="2">
    <location>
        <begin position="62"/>
        <end position="75"/>
    </location>
</feature>
<dbReference type="OrthoDB" id="272624at2759"/>
<proteinExistence type="predicted"/>
<name>A0A1D2MHK0_ORCCI</name>
<evidence type="ECO:0000313" key="5">
    <source>
        <dbReference type="Proteomes" id="UP000094527"/>
    </source>
</evidence>
<dbReference type="GO" id="GO:0070898">
    <property type="term" value="P:RNA polymerase III preinitiation complex assembly"/>
    <property type="evidence" value="ECO:0007669"/>
    <property type="project" value="TreeGrafter"/>
</dbReference>
<feature type="domain" description="Myb-like" evidence="3">
    <location>
        <begin position="263"/>
        <end position="311"/>
    </location>
</feature>
<dbReference type="SMART" id="SM00717">
    <property type="entry name" value="SANT"/>
    <property type="match status" value="1"/>
</dbReference>
<dbReference type="GO" id="GO:0001156">
    <property type="term" value="F:TFIIIC-class transcription factor complex binding"/>
    <property type="evidence" value="ECO:0007669"/>
    <property type="project" value="TreeGrafter"/>
</dbReference>
<feature type="region of interest" description="Disordered" evidence="2">
    <location>
        <begin position="1"/>
        <end position="206"/>
    </location>
</feature>
<feature type="compositionally biased region" description="Polar residues" evidence="2">
    <location>
        <begin position="39"/>
        <end position="57"/>
    </location>
</feature>
<evidence type="ECO:0000256" key="2">
    <source>
        <dbReference type="SAM" id="MobiDB-lite"/>
    </source>
</evidence>
<dbReference type="GO" id="GO:0005634">
    <property type="term" value="C:nucleus"/>
    <property type="evidence" value="ECO:0007669"/>
    <property type="project" value="UniProtKB-SubCell"/>
</dbReference>
<dbReference type="EMBL" id="LJIJ01001219">
    <property type="protein sequence ID" value="ODM92480.1"/>
    <property type="molecule type" value="Genomic_DNA"/>
</dbReference>
<evidence type="ECO:0000259" key="3">
    <source>
        <dbReference type="SMART" id="SM00717"/>
    </source>
</evidence>
<dbReference type="InterPro" id="IPR001005">
    <property type="entry name" value="SANT/Myb"/>
</dbReference>
<sequence>MVYPHSPDKSHRHSSGRDSATSRGSENSCPYPGGMGAFSSISNKDNICPSPSFSKTVLDNPDNLKRRLEERRKEAPNPTKFAQARRDFYEKVNNGQTPERSKLTMLHFTFYNPPKPGGSDSGRKGKSRSSRASSVCSEMENSNKEIIVDDKKAASAPSSIASRRTTASSIGSGIGSGGSVVSVHDDCQSEAGSTASNNSSNVPGPRVKVGPDGQLIIDEQSLVVETSESQRARKQIEDMEVVSGADYAVGSSGFYRYKRSYRRGHDWTEKETIRFYRALNQCGTDFSMMLSLFPNRSRQELKSKFKREDRKNPDMVSKALASCHFDPDEGISSDEDLALYYGKTKNVEDGGLTEKEKLLREEMEVEQVICSSEDPLQGKAKKKKKEKVEFTAAQKKEFNLTNFKGAGTGKGKKWNSPVVGLTGKLPPMSNPSSVPIPSTAGLTRFVSVKVEPAVKLPPKKRAPKKSKTAEKVNDGEATVPIIVAPGAIIAGSVVSDNTLPFVTVKKEGKRRRLPKTKPNVKLESVKRNRTSNDAEIVEAEAAKSSSQTTKSSLVCDDLFRYDAYDPLGLNVTLVPLPVVETVLEGNEEGREGLVMVDLDELNAVVREQASSSDTSSKQTEAKNQGQSSKRRRKSSSNTDGIAVTTARVVHGDPFGKSNMTTTVAAIKKEKDVGSGLAAANKKVKVLPYRVPGPGGNLADCRRSSLADELEIEIELNTPSTES</sequence>
<dbReference type="PANTHER" id="PTHR22929:SF0">
    <property type="entry name" value="TRANSCRIPTION FACTOR TFIIIB COMPONENT B'' HOMOLOG"/>
    <property type="match status" value="1"/>
</dbReference>
<dbReference type="GO" id="GO:0000126">
    <property type="term" value="C:transcription factor TFIIIB complex"/>
    <property type="evidence" value="ECO:0007669"/>
    <property type="project" value="TreeGrafter"/>
</dbReference>
<protein>
    <submittedName>
        <fullName evidence="4">Transcription factor TFIIIB component B</fullName>
    </submittedName>
</protein>
<keyword evidence="5" id="KW-1185">Reference proteome</keyword>
<dbReference type="Proteomes" id="UP000094527">
    <property type="component" value="Unassembled WGS sequence"/>
</dbReference>
<feature type="compositionally biased region" description="Basic and acidic residues" evidence="2">
    <location>
        <begin position="141"/>
        <end position="153"/>
    </location>
</feature>
<gene>
    <name evidence="4" type="ORF">Ocin01_14206</name>
</gene>
<dbReference type="PANTHER" id="PTHR22929">
    <property type="entry name" value="RNA POLYMERASE III TRANSCRIPTION INITIATION FACTOR B"/>
    <property type="match status" value="1"/>
</dbReference>
<dbReference type="SUPFAM" id="SSF46689">
    <property type="entry name" value="Homeodomain-like"/>
    <property type="match status" value="1"/>
</dbReference>
<dbReference type="AlphaFoldDB" id="A0A1D2MHK0"/>